<feature type="domain" description="MucB/RseB N-terminal" evidence="2">
    <location>
        <begin position="286"/>
        <end position="333"/>
    </location>
</feature>
<evidence type="ECO:0000313" key="3">
    <source>
        <dbReference type="EMBL" id="MBR8670897.1"/>
    </source>
</evidence>
<keyword evidence="1" id="KW-0812">Transmembrane</keyword>
<dbReference type="Gene3D" id="2.50.20.10">
    <property type="entry name" value="Lipoprotein localisation LolA/LolB/LppX"/>
    <property type="match status" value="1"/>
</dbReference>
<dbReference type="EMBL" id="JAGTPX010000016">
    <property type="protein sequence ID" value="MBR8670897.1"/>
    <property type="molecule type" value="Genomic_DNA"/>
</dbReference>
<gene>
    <name evidence="3" type="ORF">KD144_15255</name>
</gene>
<keyword evidence="1" id="KW-1133">Transmembrane helix</keyword>
<dbReference type="RefSeq" id="WP_212119861.1">
    <property type="nucleotide sequence ID" value="NZ_JAGTPX020000017.1"/>
</dbReference>
<dbReference type="AlphaFoldDB" id="A0A941GE52"/>
<dbReference type="Pfam" id="PF03888">
    <property type="entry name" value="MucB_RseB"/>
    <property type="match status" value="1"/>
</dbReference>
<keyword evidence="1" id="KW-0472">Membrane</keyword>
<proteinExistence type="predicted"/>
<comment type="caution">
    <text evidence="3">The sequence shown here is derived from an EMBL/GenBank/DDBJ whole genome shotgun (WGS) entry which is preliminary data.</text>
</comment>
<evidence type="ECO:0000259" key="2">
    <source>
        <dbReference type="Pfam" id="PF03888"/>
    </source>
</evidence>
<sequence length="441" mass="50937">MKNNFDNLKKELDNTLFHDVYFDDNQYKKVLNSIASSKKNREFYPFKKRLNVIFSSSVICLLFTGIMYFIGIELNLFNGIHNKQANYIVKSKNELPNEDSKYIPAKQEENDKDMTKEEILTKMLNTVDNFETARGEYIIHYANIPSNATIEYTVSLKNHRGGFGIRTDIVNGEKTVSSEYFTKDALWLVSEQTKTYRELGYVENDNTGKELKLEDAFSKDSNGVNFTNYRESIPFGLANETLFPYEIASNYTRDLDTWEIEKQNEELLGHNTLVIKGEISRADFQSFRFWVDKDTGILVKYETYNEKEEVVDYLHPKKLEVNVPIDSEKFTPNLVGYVNEDESKQNLPRMKTGNIDELVPAQLKQQWEEAKNSSNETTILPFGDSVYIYPKKGYLVNYIEVNGNNGTLYLAKTSNQKSSGTFPALAEGYKVKNLKIVYEDE</sequence>
<accession>A0A941GE52</accession>
<feature type="transmembrane region" description="Helical" evidence="1">
    <location>
        <begin position="50"/>
        <end position="70"/>
    </location>
</feature>
<name>A0A941GE52_NIACI</name>
<protein>
    <recommendedName>
        <fullName evidence="2">MucB/RseB N-terminal domain-containing protein</fullName>
    </recommendedName>
</protein>
<evidence type="ECO:0000256" key="1">
    <source>
        <dbReference type="SAM" id="Phobius"/>
    </source>
</evidence>
<dbReference type="InterPro" id="IPR033434">
    <property type="entry name" value="MucB/RseB_N"/>
</dbReference>
<reference evidence="3" key="1">
    <citation type="submission" date="2021-04" db="EMBL/GenBank/DDBJ databases">
        <title>Genomic analysis of electroactive and textile dye degrading Bacillus circulans strain: DC10 isolated from constructed wetland-microbial fuel cells treating textile dye wastewaters.</title>
        <authorList>
            <person name="Patel D.U."/>
            <person name="Desai C.R."/>
        </authorList>
    </citation>
    <scope>NUCLEOTIDE SEQUENCE</scope>
    <source>
        <strain evidence="3">DC10</strain>
    </source>
</reference>
<organism evidence="3">
    <name type="scientific">Niallia circulans</name>
    <name type="common">Bacillus circulans</name>
    <dbReference type="NCBI Taxonomy" id="1397"/>
    <lineage>
        <taxon>Bacteria</taxon>
        <taxon>Bacillati</taxon>
        <taxon>Bacillota</taxon>
        <taxon>Bacilli</taxon>
        <taxon>Bacillales</taxon>
        <taxon>Bacillaceae</taxon>
        <taxon>Niallia</taxon>
    </lineage>
</organism>